<evidence type="ECO:0000313" key="4">
    <source>
        <dbReference type="Proteomes" id="UP000290189"/>
    </source>
</evidence>
<protein>
    <submittedName>
        <fullName evidence="1">Uncharacterized protein</fullName>
    </submittedName>
</protein>
<reference evidence="2 4" key="2">
    <citation type="submission" date="2018-03" db="EMBL/GenBank/DDBJ databases">
        <authorList>
            <person name="Fogelqvist J."/>
        </authorList>
    </citation>
    <scope>NUCLEOTIDE SEQUENCE [LARGE SCALE GENOMIC DNA]</scope>
</reference>
<gene>
    <name evidence="1" type="ORF">PBRA_001061</name>
    <name evidence="2" type="ORF">PLBR_LOCUS4385</name>
</gene>
<sequence length="673" mass="75926">MWWSWIGRPSSIRHVSQPGVRRRFFDIKRLMAAKKRRRPTKKRKGPELNYGLFRSPVLYPAGPVGQEFWELFLSLQPKERPALQPWDEPLRSAPFVEVDRIEDLPLQSPDNNLTRCRVHLPSSSPSGFSTCRSLPPSGRAVDHPSFVDVVCLPFAIVGLKKAGNPCPHALFISEDDYQIVGDMLSVATPNLMGNPGIGKTCLHYKILACLIRRPDLLSLNTWPETHRVVVRVEGTPSDFQTHFHYLDGGPVHTLDLLIIPSDLIERGDVLLLYEPDPTMVYQAQQMEVQTIATMPIADCPDPTRIVLPPYARRDPVADVSCFYMANPSVEQCLLMADVFRLASSDDNHHRLLDRQAVLDRVGQFGPVPKYVLPTNDAAARLHSDLQRSKLTTMSLQGALQAKSIVADRNYDDFADPFLLSLHSKRSQPDRYRKFHLDLASRKVEDAIRLELPKFDLRAAANHVIRFGAGDTSLSTCQVTLCYQAVFLQLACTSGLAWEDATTTYSMVCHELDWQGGIYPPVFRAFAVKKQRCLQDGSMTFASLDARFLYFPSDSSFPFFDAFWVDDHNNLHGLQTTVGDPRRFQLDDFVGMLDRMQITAEHRPSKIVAHCLPLRRDADAIANLKPGAFWDNVDDYAPIKDTVGRFGLEFHVIRAAPGYLTRSFDTLHELATTS</sequence>
<reference evidence="1 3" key="1">
    <citation type="submission" date="2015-02" db="EMBL/GenBank/DDBJ databases">
        <authorList>
            <person name="Chooi Y.-H."/>
        </authorList>
    </citation>
    <scope>NUCLEOTIDE SEQUENCE [LARGE SCALE GENOMIC DNA]</scope>
    <source>
        <strain evidence="1">E3</strain>
    </source>
</reference>
<proteinExistence type="predicted"/>
<evidence type="ECO:0000313" key="2">
    <source>
        <dbReference type="EMBL" id="SPQ97170.1"/>
    </source>
</evidence>
<accession>A0A0G4IVR3</accession>
<keyword evidence="2" id="KW-0496">Mitochondrion</keyword>
<name>A0A0G4IVR3_PLABS</name>
<dbReference type="Proteomes" id="UP000290189">
    <property type="component" value="Unassembled WGS sequence"/>
</dbReference>
<evidence type="ECO:0000313" key="1">
    <source>
        <dbReference type="EMBL" id="CEO99156.1"/>
    </source>
</evidence>
<evidence type="ECO:0000313" key="3">
    <source>
        <dbReference type="Proteomes" id="UP000039324"/>
    </source>
</evidence>
<geneLocation type="mitochondrion" evidence="2"/>
<organism evidence="1 3">
    <name type="scientific">Plasmodiophora brassicae</name>
    <name type="common">Clubroot disease agent</name>
    <dbReference type="NCBI Taxonomy" id="37360"/>
    <lineage>
        <taxon>Eukaryota</taxon>
        <taxon>Sar</taxon>
        <taxon>Rhizaria</taxon>
        <taxon>Endomyxa</taxon>
        <taxon>Phytomyxea</taxon>
        <taxon>Plasmodiophorida</taxon>
        <taxon>Plasmodiophoridae</taxon>
        <taxon>Plasmodiophora</taxon>
    </lineage>
</organism>
<dbReference type="Proteomes" id="UP000039324">
    <property type="component" value="Unassembled WGS sequence"/>
</dbReference>
<dbReference type="EMBL" id="OVEO01000007">
    <property type="protein sequence ID" value="SPQ97170.1"/>
    <property type="molecule type" value="Genomic_DNA"/>
</dbReference>
<keyword evidence="3" id="KW-1185">Reference proteome</keyword>
<dbReference type="AlphaFoldDB" id="A0A0G4IVR3"/>
<dbReference type="EMBL" id="CDSF01000090">
    <property type="protein sequence ID" value="CEO99156.1"/>
    <property type="molecule type" value="Genomic_DNA"/>
</dbReference>